<dbReference type="Gene3D" id="1.10.10.10">
    <property type="entry name" value="Winged helix-like DNA-binding domain superfamily/Winged helix DNA-binding domain"/>
    <property type="match status" value="1"/>
</dbReference>
<dbReference type="Pfam" id="PF04545">
    <property type="entry name" value="Sigma70_r4"/>
    <property type="match status" value="1"/>
</dbReference>
<feature type="domain" description="RNA polymerase sigma-70 region 4" evidence="1">
    <location>
        <begin position="52"/>
        <end position="95"/>
    </location>
</feature>
<dbReference type="OrthoDB" id="8067718at2"/>
<dbReference type="GO" id="GO:0003700">
    <property type="term" value="F:DNA-binding transcription factor activity"/>
    <property type="evidence" value="ECO:0007669"/>
    <property type="project" value="InterPro"/>
</dbReference>
<dbReference type="EMBL" id="VNJK01000007">
    <property type="protein sequence ID" value="TVX85642.1"/>
    <property type="molecule type" value="Genomic_DNA"/>
</dbReference>
<dbReference type="RefSeq" id="WP_144995213.1">
    <property type="nucleotide sequence ID" value="NZ_VNJK01000007.1"/>
</dbReference>
<evidence type="ECO:0000313" key="3">
    <source>
        <dbReference type="Proteomes" id="UP000318102"/>
    </source>
</evidence>
<protein>
    <recommendedName>
        <fullName evidence="1">RNA polymerase sigma-70 region 4 domain-containing protein</fullName>
    </recommendedName>
</protein>
<dbReference type="InterPro" id="IPR007630">
    <property type="entry name" value="RNA_pol_sigma70_r4"/>
</dbReference>
<evidence type="ECO:0000313" key="2">
    <source>
        <dbReference type="EMBL" id="TVX85642.1"/>
    </source>
</evidence>
<keyword evidence="3" id="KW-1185">Reference proteome</keyword>
<accession>A0A559IDA1</accession>
<name>A0A559IDA1_9BACL</name>
<proteinExistence type="predicted"/>
<sequence>MAASKIEVFQKGCLSLWYGKARKNPRKIEKLNAQEEKEFYELLASRVAFVTDERKRDIICRHLGLNGYEKSTYAEIGLLHGISGSRVRELERKALPIIFRSIHEKWRSLINHAGGYSYE</sequence>
<gene>
    <name evidence="2" type="ORF">FPZ44_25160</name>
</gene>
<organism evidence="2 3">
    <name type="scientific">Paenibacillus agilis</name>
    <dbReference type="NCBI Taxonomy" id="3020863"/>
    <lineage>
        <taxon>Bacteria</taxon>
        <taxon>Bacillati</taxon>
        <taxon>Bacillota</taxon>
        <taxon>Bacilli</taxon>
        <taxon>Bacillales</taxon>
        <taxon>Paenibacillaceae</taxon>
        <taxon>Paenibacillus</taxon>
    </lineage>
</organism>
<dbReference type="AlphaFoldDB" id="A0A559IDA1"/>
<comment type="caution">
    <text evidence="2">The sequence shown here is derived from an EMBL/GenBank/DDBJ whole genome shotgun (WGS) entry which is preliminary data.</text>
</comment>
<dbReference type="Proteomes" id="UP000318102">
    <property type="component" value="Unassembled WGS sequence"/>
</dbReference>
<dbReference type="InterPro" id="IPR036388">
    <property type="entry name" value="WH-like_DNA-bd_sf"/>
</dbReference>
<dbReference type="GO" id="GO:0006352">
    <property type="term" value="P:DNA-templated transcription initiation"/>
    <property type="evidence" value="ECO:0007669"/>
    <property type="project" value="InterPro"/>
</dbReference>
<dbReference type="SUPFAM" id="SSF88659">
    <property type="entry name" value="Sigma3 and sigma4 domains of RNA polymerase sigma factors"/>
    <property type="match status" value="1"/>
</dbReference>
<dbReference type="InterPro" id="IPR013324">
    <property type="entry name" value="RNA_pol_sigma_r3/r4-like"/>
</dbReference>
<evidence type="ECO:0000259" key="1">
    <source>
        <dbReference type="Pfam" id="PF04545"/>
    </source>
</evidence>
<reference evidence="2 3" key="1">
    <citation type="submission" date="2019-07" db="EMBL/GenBank/DDBJ databases">
        <authorList>
            <person name="Kim J."/>
        </authorList>
    </citation>
    <scope>NUCLEOTIDE SEQUENCE [LARGE SCALE GENOMIC DNA]</scope>
    <source>
        <strain evidence="2 3">N4</strain>
    </source>
</reference>